<comment type="subcellular location">
    <subcellularLocation>
        <location evidence="1 14">Cell membrane</location>
        <topology evidence="1 14">Single-pass membrane protein</topology>
    </subcellularLocation>
</comment>
<evidence type="ECO:0000256" key="6">
    <source>
        <dbReference type="ARBA" id="ARBA00022692"/>
    </source>
</evidence>
<evidence type="ECO:0000256" key="14">
    <source>
        <dbReference type="HAMAP-Rule" id="MF_01398"/>
    </source>
</evidence>
<dbReference type="GO" id="GO:0046961">
    <property type="term" value="F:proton-transporting ATPase activity, rotational mechanism"/>
    <property type="evidence" value="ECO:0007669"/>
    <property type="project" value="TreeGrafter"/>
</dbReference>
<evidence type="ECO:0000256" key="11">
    <source>
        <dbReference type="ARBA" id="ARBA00023310"/>
    </source>
</evidence>
<keyword evidence="18" id="KW-1185">Reference proteome</keyword>
<evidence type="ECO:0000256" key="16">
    <source>
        <dbReference type="SAM" id="Coils"/>
    </source>
</evidence>
<name>A0A7W9UMJ3_9NOCA</name>
<accession>A0A7W9UMJ3</accession>
<evidence type="ECO:0000256" key="5">
    <source>
        <dbReference type="ARBA" id="ARBA00022547"/>
    </source>
</evidence>
<comment type="caution">
    <text evidence="17">The sequence shown here is derived from an EMBL/GenBank/DDBJ whole genome shotgun (WGS) entry which is preliminary data.</text>
</comment>
<keyword evidence="8 14" id="KW-1133">Transmembrane helix</keyword>
<protein>
    <recommendedName>
        <fullName evidence="14">ATP synthase subunit b</fullName>
    </recommendedName>
    <alternativeName>
        <fullName evidence="14">ATP synthase F(0) sector subunit b</fullName>
    </alternativeName>
    <alternativeName>
        <fullName evidence="14">ATPase subunit I</fullName>
    </alternativeName>
    <alternativeName>
        <fullName evidence="14">F-type ATPase subunit b</fullName>
        <shortName evidence="14">F-ATPase subunit b</shortName>
    </alternativeName>
</protein>
<keyword evidence="3 14" id="KW-0813">Transport</keyword>
<evidence type="ECO:0000256" key="4">
    <source>
        <dbReference type="ARBA" id="ARBA00022475"/>
    </source>
</evidence>
<evidence type="ECO:0000256" key="15">
    <source>
        <dbReference type="RuleBase" id="RU003848"/>
    </source>
</evidence>
<dbReference type="InterPro" id="IPR002146">
    <property type="entry name" value="ATP_synth_b/b'su_bac/chlpt"/>
</dbReference>
<keyword evidence="16" id="KW-0175">Coiled coil</keyword>
<evidence type="ECO:0000256" key="3">
    <source>
        <dbReference type="ARBA" id="ARBA00022448"/>
    </source>
</evidence>
<reference evidence="17 18" key="1">
    <citation type="submission" date="2020-08" db="EMBL/GenBank/DDBJ databases">
        <title>Sequencing the genomes of 1000 actinobacteria strains.</title>
        <authorList>
            <person name="Klenk H.-P."/>
        </authorList>
    </citation>
    <scope>NUCLEOTIDE SEQUENCE [LARGE SCALE GENOMIC DNA]</scope>
    <source>
        <strain evidence="17 18">DSM 43582</strain>
    </source>
</reference>
<comment type="subunit">
    <text evidence="13 14">F-type ATPases have 2 components, F(1) - the catalytic core - and F(0) - the membrane proton channel. F(1) has five subunits: alpha(3), beta(3), gamma(1), delta(1), epsilon(1). F(0) has three main subunits: a(1), b(2) and c(10-14). The alpha and beta chains form an alternating ring which encloses part of the gamma chain. F(1) is attached to F(0) by a central stalk formed by the gamma and epsilon chains, while a peripheral stalk is formed by the delta and b chains.</text>
</comment>
<evidence type="ECO:0000256" key="8">
    <source>
        <dbReference type="ARBA" id="ARBA00022989"/>
    </source>
</evidence>
<comment type="function">
    <text evidence="14">Component of the F(0) channel, it forms part of the peripheral stalk, linking F(1) to F(0).</text>
</comment>
<organism evidence="17 18">
    <name type="scientific">Nocardia transvalensis</name>
    <dbReference type="NCBI Taxonomy" id="37333"/>
    <lineage>
        <taxon>Bacteria</taxon>
        <taxon>Bacillati</taxon>
        <taxon>Actinomycetota</taxon>
        <taxon>Actinomycetes</taxon>
        <taxon>Mycobacteriales</taxon>
        <taxon>Nocardiaceae</taxon>
        <taxon>Nocardia</taxon>
    </lineage>
</organism>
<dbReference type="Proteomes" id="UP000540412">
    <property type="component" value="Unassembled WGS sequence"/>
</dbReference>
<dbReference type="HAMAP" id="MF_01398">
    <property type="entry name" value="ATP_synth_b_bprime"/>
    <property type="match status" value="1"/>
</dbReference>
<feature type="coiled-coil region" evidence="16">
    <location>
        <begin position="48"/>
        <end position="93"/>
    </location>
</feature>
<dbReference type="GO" id="GO:0045259">
    <property type="term" value="C:proton-transporting ATP synthase complex"/>
    <property type="evidence" value="ECO:0007669"/>
    <property type="project" value="UniProtKB-KW"/>
</dbReference>
<evidence type="ECO:0000256" key="13">
    <source>
        <dbReference type="ARBA" id="ARBA00025830"/>
    </source>
</evidence>
<keyword evidence="10 14" id="KW-0472">Membrane</keyword>
<gene>
    <name evidence="14" type="primary">atpF</name>
    <name evidence="17" type="ORF">BJY24_007334</name>
</gene>
<dbReference type="EMBL" id="JACHIT010000002">
    <property type="protein sequence ID" value="MBB5918422.1"/>
    <property type="molecule type" value="Genomic_DNA"/>
</dbReference>
<keyword evidence="6 14" id="KW-0812">Transmembrane</keyword>
<dbReference type="PANTHER" id="PTHR33445:SF1">
    <property type="entry name" value="ATP SYNTHASE SUBUNIT B"/>
    <property type="match status" value="1"/>
</dbReference>
<dbReference type="GO" id="GO:0005886">
    <property type="term" value="C:plasma membrane"/>
    <property type="evidence" value="ECO:0007669"/>
    <property type="project" value="UniProtKB-SubCell"/>
</dbReference>
<comment type="function">
    <text evidence="12 14">F(1)F(0) ATP synthase produces ATP from ADP in the presence of a proton or sodium gradient. F-type ATPases consist of two structural domains, F(1) containing the extramembraneous catalytic core and F(0) containing the membrane proton channel, linked together by a central stalk and a peripheral stalk. During catalysis, ATP synthesis in the catalytic domain of F(1) is coupled via a rotary mechanism of the central stalk subunits to proton translocation.</text>
</comment>
<evidence type="ECO:0000256" key="1">
    <source>
        <dbReference type="ARBA" id="ARBA00004162"/>
    </source>
</evidence>
<dbReference type="SUPFAM" id="SSF81573">
    <property type="entry name" value="F1F0 ATP synthase subunit B, membrane domain"/>
    <property type="match status" value="1"/>
</dbReference>
<proteinExistence type="inferred from homology"/>
<evidence type="ECO:0000256" key="9">
    <source>
        <dbReference type="ARBA" id="ARBA00023065"/>
    </source>
</evidence>
<dbReference type="CDD" id="cd06503">
    <property type="entry name" value="ATP-synt_Fo_b"/>
    <property type="match status" value="1"/>
</dbReference>
<evidence type="ECO:0000313" key="17">
    <source>
        <dbReference type="EMBL" id="MBB5918422.1"/>
    </source>
</evidence>
<dbReference type="RefSeq" id="WP_051163328.1">
    <property type="nucleotide sequence ID" value="NZ_JACHIT010000002.1"/>
</dbReference>
<dbReference type="Pfam" id="PF00430">
    <property type="entry name" value="ATP-synt_B"/>
    <property type="match status" value="1"/>
</dbReference>
<dbReference type="PANTHER" id="PTHR33445">
    <property type="entry name" value="ATP SYNTHASE SUBUNIT B', CHLOROPLASTIC"/>
    <property type="match status" value="1"/>
</dbReference>
<keyword evidence="5 14" id="KW-0138">CF(0)</keyword>
<evidence type="ECO:0000256" key="12">
    <source>
        <dbReference type="ARBA" id="ARBA00025198"/>
    </source>
</evidence>
<dbReference type="GO" id="GO:0046933">
    <property type="term" value="F:proton-transporting ATP synthase activity, rotational mechanism"/>
    <property type="evidence" value="ECO:0007669"/>
    <property type="project" value="UniProtKB-UniRule"/>
</dbReference>
<sequence length="191" mass="21515">MNHPIGVLAEGIYDITIDWPVFISQLFGFAVIVFVFVKWIVPPVKSLMERSQETVRKQLEESEEATTKLAEAKQAYDSALAQAQAELEVLRADARADAEFIIAQMRDAAAAEVDRVRKQGRAQILQLRRQMIRDLETDLAAAMLELTEEKVRDQVSTPRAKSESIEKFLEDLEALANSGPGARSEVRSRWN</sequence>
<dbReference type="InterPro" id="IPR050059">
    <property type="entry name" value="ATP_synthase_B_chain"/>
</dbReference>
<evidence type="ECO:0000256" key="2">
    <source>
        <dbReference type="ARBA" id="ARBA00005513"/>
    </source>
</evidence>
<dbReference type="InterPro" id="IPR028987">
    <property type="entry name" value="ATP_synth_B-like_membr_sf"/>
</dbReference>
<dbReference type="AlphaFoldDB" id="A0A7W9UMJ3"/>
<keyword evidence="4 14" id="KW-1003">Cell membrane</keyword>
<feature type="transmembrane region" description="Helical" evidence="14">
    <location>
        <begin position="20"/>
        <end position="41"/>
    </location>
</feature>
<keyword evidence="11 14" id="KW-0066">ATP synthesis</keyword>
<evidence type="ECO:0000256" key="7">
    <source>
        <dbReference type="ARBA" id="ARBA00022781"/>
    </source>
</evidence>
<evidence type="ECO:0000313" key="18">
    <source>
        <dbReference type="Proteomes" id="UP000540412"/>
    </source>
</evidence>
<keyword evidence="7 14" id="KW-0375">Hydrogen ion transport</keyword>
<comment type="similarity">
    <text evidence="2 14 15">Belongs to the ATPase B chain family.</text>
</comment>
<keyword evidence="9 14" id="KW-0406">Ion transport</keyword>
<evidence type="ECO:0000256" key="10">
    <source>
        <dbReference type="ARBA" id="ARBA00023136"/>
    </source>
</evidence>